<evidence type="ECO:0008006" key="3">
    <source>
        <dbReference type="Google" id="ProtNLM"/>
    </source>
</evidence>
<name>A0A916NF82_9FLAO</name>
<accession>A0A916NF82</accession>
<evidence type="ECO:0000313" key="1">
    <source>
        <dbReference type="EMBL" id="CAG5077106.1"/>
    </source>
</evidence>
<keyword evidence="2" id="KW-1185">Reference proteome</keyword>
<evidence type="ECO:0000313" key="2">
    <source>
        <dbReference type="Proteomes" id="UP000683507"/>
    </source>
</evidence>
<dbReference type="EMBL" id="OU015584">
    <property type="protein sequence ID" value="CAG5077106.1"/>
    <property type="molecule type" value="Genomic_DNA"/>
</dbReference>
<proteinExistence type="predicted"/>
<dbReference type="Proteomes" id="UP000683507">
    <property type="component" value="Chromosome"/>
</dbReference>
<reference evidence="1" key="1">
    <citation type="submission" date="2021-04" db="EMBL/GenBank/DDBJ databases">
        <authorList>
            <person name="Rodrigo-Torres L."/>
            <person name="Arahal R. D."/>
            <person name="Lucena T."/>
        </authorList>
    </citation>
    <scope>NUCLEOTIDE SEQUENCE</scope>
    <source>
        <strain evidence="1">AS29M-1</strain>
    </source>
</reference>
<organism evidence="1 2">
    <name type="scientific">Parvicella tangerina</name>
    <dbReference type="NCBI Taxonomy" id="2829795"/>
    <lineage>
        <taxon>Bacteria</taxon>
        <taxon>Pseudomonadati</taxon>
        <taxon>Bacteroidota</taxon>
        <taxon>Flavobacteriia</taxon>
        <taxon>Flavobacteriales</taxon>
        <taxon>Parvicellaceae</taxon>
        <taxon>Parvicella</taxon>
    </lineage>
</organism>
<protein>
    <recommendedName>
        <fullName evidence="3">DUF4157 domain-containing protein</fullName>
    </recommendedName>
</protein>
<sequence length="223" mass="26525">MVFKRFIAHYDLVKWVRGDRNAFNEKYRTPSYKMSSTLIWFLLIPVQLLDLLKAYDLFDEVRRVFIKTRELTSYEKREIRKVFGDCYCWDRVHVRENSQMAKVGARVAKKKHLGFVLFRTINFSRRLDHSHSSTDISWLIHEVVHVLQYEELGAQYIIEALRAQRNGGYGYGKEQGLEKANCLASFNLEQQAEIARDYYQLLEQKKDVSMYEKYVEEIRNGGF</sequence>
<dbReference type="AlphaFoldDB" id="A0A916NF82"/>
<dbReference type="KEGG" id="ptan:CRYO30217_00292"/>
<gene>
    <name evidence="1" type="ORF">CRYO30217_00292</name>
</gene>